<evidence type="ECO:0000259" key="5">
    <source>
        <dbReference type="Pfam" id="PF01926"/>
    </source>
</evidence>
<dbReference type="PANTHER" id="PTHR45782">
    <property type="entry name" value="MITOCHONDRIAL RIBOSOME-ASSOCIATED GTPASE 1"/>
    <property type="match status" value="1"/>
</dbReference>
<dbReference type="CDD" id="cd01856">
    <property type="entry name" value="YlqF"/>
    <property type="match status" value="1"/>
</dbReference>
<comment type="function">
    <text evidence="3">Required for a late step of 50S ribosomal subunit assembly. Has GTPase activity.</text>
</comment>
<comment type="subcellular location">
    <subcellularLocation>
        <location evidence="3">Cytoplasm</location>
    </subcellularLocation>
</comment>
<reference evidence="6 7" key="1">
    <citation type="submission" date="2020-04" db="EMBL/GenBank/DDBJ databases">
        <authorList>
            <person name="Zheng R.K."/>
            <person name="Sun C.M."/>
        </authorList>
    </citation>
    <scope>NUCLEOTIDE SEQUENCE [LARGE SCALE GENOMIC DNA]</scope>
    <source>
        <strain evidence="7">zrk29</strain>
    </source>
</reference>
<dbReference type="GO" id="GO:0005737">
    <property type="term" value="C:cytoplasm"/>
    <property type="evidence" value="ECO:0007669"/>
    <property type="project" value="UniProtKB-SubCell"/>
</dbReference>
<dbReference type="PIRSF" id="PIRSF006230">
    <property type="entry name" value="MG442"/>
    <property type="match status" value="1"/>
</dbReference>
<dbReference type="EMBL" id="CP051151">
    <property type="protein sequence ID" value="QLY40267.1"/>
    <property type="molecule type" value="Genomic_DNA"/>
</dbReference>
<dbReference type="InterPro" id="IPR023179">
    <property type="entry name" value="GTP-bd_ortho_bundle_sf"/>
</dbReference>
<dbReference type="GO" id="GO:0005525">
    <property type="term" value="F:GTP binding"/>
    <property type="evidence" value="ECO:0007669"/>
    <property type="project" value="UniProtKB-KW"/>
</dbReference>
<dbReference type="RefSeq" id="WP_312031094.1">
    <property type="nucleotide sequence ID" value="NZ_CP051151.1"/>
</dbReference>
<keyword evidence="2 3" id="KW-0342">GTP-binding</keyword>
<evidence type="ECO:0000256" key="3">
    <source>
        <dbReference type="PIRNR" id="PIRNR006230"/>
    </source>
</evidence>
<proteinExistence type="inferred from homology"/>
<feature type="binding site" evidence="4">
    <location>
        <begin position="59"/>
        <end position="62"/>
    </location>
    <ligand>
        <name>GTP</name>
        <dbReference type="ChEBI" id="CHEBI:37565"/>
    </ligand>
</feature>
<dbReference type="AlphaFoldDB" id="A0A7L6N4R3"/>
<dbReference type="InterPro" id="IPR019991">
    <property type="entry name" value="GTP-bd_ribosome_bgen"/>
</dbReference>
<dbReference type="SUPFAM" id="SSF52540">
    <property type="entry name" value="P-loop containing nucleoside triphosphate hydrolases"/>
    <property type="match status" value="1"/>
</dbReference>
<evidence type="ECO:0000256" key="1">
    <source>
        <dbReference type="ARBA" id="ARBA00022741"/>
    </source>
</evidence>
<dbReference type="PANTHER" id="PTHR45782:SF4">
    <property type="entry name" value="MITOCHONDRIAL RIBOSOME-ASSOCIATED GTPASE 1"/>
    <property type="match status" value="1"/>
</dbReference>
<organism evidence="6 7">
    <name type="scientific">Hujiaoplasma nucleasis</name>
    <dbReference type="NCBI Taxonomy" id="2725268"/>
    <lineage>
        <taxon>Bacteria</taxon>
        <taxon>Bacillati</taxon>
        <taxon>Mycoplasmatota</taxon>
        <taxon>Mollicutes</taxon>
        <taxon>Candidatus Izemoplasmatales</taxon>
        <taxon>Hujiaoplasmataceae</taxon>
        <taxon>Hujiaoplasma</taxon>
    </lineage>
</organism>
<comment type="similarity">
    <text evidence="3">Belongs to the TRAFAC class YlqF/YawG GTPase family. MTG1 subfamily.</text>
</comment>
<feature type="binding site" evidence="4">
    <location>
        <position position="175"/>
    </location>
    <ligand>
        <name>GTP</name>
        <dbReference type="ChEBI" id="CHEBI:37565"/>
    </ligand>
</feature>
<evidence type="ECO:0000256" key="4">
    <source>
        <dbReference type="PIRSR" id="PIRSR006230-1"/>
    </source>
</evidence>
<dbReference type="Gene3D" id="3.40.50.300">
    <property type="entry name" value="P-loop containing nucleotide triphosphate hydrolases"/>
    <property type="match status" value="1"/>
</dbReference>
<keyword evidence="7" id="KW-1185">Reference proteome</keyword>
<keyword evidence="1 3" id="KW-0547">Nucleotide-binding</keyword>
<dbReference type="Proteomes" id="UP000512167">
    <property type="component" value="Chromosome"/>
</dbReference>
<name>A0A7L6N4R3_9MOLU</name>
<dbReference type="GO" id="GO:0006412">
    <property type="term" value="P:translation"/>
    <property type="evidence" value="ECO:0007669"/>
    <property type="project" value="TreeGrafter"/>
</dbReference>
<dbReference type="NCBIfam" id="TIGR03596">
    <property type="entry name" value="GTPase_YlqF"/>
    <property type="match status" value="1"/>
</dbReference>
<evidence type="ECO:0000313" key="7">
    <source>
        <dbReference type="Proteomes" id="UP000512167"/>
    </source>
</evidence>
<gene>
    <name evidence="6" type="primary">ylqF</name>
    <name evidence="6" type="ORF">HF295_05095</name>
</gene>
<evidence type="ECO:0000313" key="6">
    <source>
        <dbReference type="EMBL" id="QLY40267.1"/>
    </source>
</evidence>
<dbReference type="Pfam" id="PF01926">
    <property type="entry name" value="MMR_HSR1"/>
    <property type="match status" value="1"/>
</dbReference>
<dbReference type="KEGG" id="tbk:HF295_05095"/>
<sequence>MKQIQWYPGHMAKAKRLIEEKLKIIDVVYELVDARIPESSRNPMMDEITHKKDKILIINKTDLADPSLTKAWMKYYDQEQIPYVLCNSLNDNITQKVYEKTMKVLSHLHQDDINKGKAKRNFKAMVIGVPNVGKSQFINNMAGKNKVKTGNMPGVTKTQTFIKAEHDLLLFDNPGVLWPRFQSQDQAFRLALMGTIKDEILPLDEVVIYGIEYLRKHYPKALEKRYGFMVKDEMTTIDIIDMIGRKRGAIMAGNEIDYDRVFNLFLYDLRNGALGAMSFEKPQ</sequence>
<dbReference type="Gene3D" id="1.10.1580.10">
    <property type="match status" value="1"/>
</dbReference>
<dbReference type="InterPro" id="IPR016478">
    <property type="entry name" value="GTPase_MTG1"/>
</dbReference>
<dbReference type="InterPro" id="IPR006073">
    <property type="entry name" value="GTP-bd"/>
</dbReference>
<feature type="domain" description="G" evidence="5">
    <location>
        <begin position="124"/>
        <end position="180"/>
    </location>
</feature>
<accession>A0A7L6N4R3</accession>
<feature type="binding site" evidence="4">
    <location>
        <begin position="87"/>
        <end position="88"/>
    </location>
    <ligand>
        <name>GTP</name>
        <dbReference type="ChEBI" id="CHEBI:37565"/>
    </ligand>
</feature>
<evidence type="ECO:0000256" key="2">
    <source>
        <dbReference type="ARBA" id="ARBA00023134"/>
    </source>
</evidence>
<keyword evidence="3" id="KW-0963">Cytoplasm</keyword>
<dbReference type="InterPro" id="IPR027417">
    <property type="entry name" value="P-loop_NTPase"/>
</dbReference>
<dbReference type="GO" id="GO:0003924">
    <property type="term" value="F:GTPase activity"/>
    <property type="evidence" value="ECO:0007669"/>
    <property type="project" value="TreeGrafter"/>
</dbReference>
<dbReference type="FunFam" id="1.10.1580.10:FF:000003">
    <property type="entry name" value="Ribosome biogenesis GTPase A"/>
    <property type="match status" value="1"/>
</dbReference>
<protein>
    <recommendedName>
        <fullName evidence="3">Ribosome biogenesis GTPase A</fullName>
    </recommendedName>
</protein>